<keyword evidence="2" id="KW-1185">Reference proteome</keyword>
<sequence>MVSWQIHCLRADNQGLRGYEADFALIEAQSIAQTYGEWSERTHTPAFGLQDTRTLAFSIARETGKPHVLPRLTCQQLHLQGPGGSAAGITDLIIKMTALSRAQQRKWAGKSGLQFYRFP</sequence>
<reference evidence="1 2" key="1">
    <citation type="journal article" date="2023" name="Microbiol. Spectr.">
        <title>Symbiosis of Carpenter Bees with Uncharacterized Lactic Acid Bacteria Showing NAD Auxotrophy.</title>
        <authorList>
            <person name="Kawasaki S."/>
            <person name="Ozawa K."/>
            <person name="Mori T."/>
            <person name="Yamamoto A."/>
            <person name="Ito M."/>
            <person name="Ohkuma M."/>
            <person name="Sakamoto M."/>
            <person name="Matsutani M."/>
        </authorList>
    </citation>
    <scope>NUCLEOTIDE SEQUENCE [LARGE SCALE GENOMIC DNA]</scope>
    <source>
        <strain evidence="1 2">KimH</strain>
    </source>
</reference>
<evidence type="ECO:0000313" key="1">
    <source>
        <dbReference type="EMBL" id="BDR54275.1"/>
    </source>
</evidence>
<protein>
    <submittedName>
        <fullName evidence="1">Uncharacterized protein</fullName>
    </submittedName>
</protein>
<accession>A0ABM8BBM0</accession>
<name>A0ABM8BBM0_9BIFI</name>
<organism evidence="1 2">
    <name type="scientific">Bombiscardovia apis</name>
    <dbReference type="NCBI Taxonomy" id="2932182"/>
    <lineage>
        <taxon>Bacteria</taxon>
        <taxon>Bacillati</taxon>
        <taxon>Actinomycetota</taxon>
        <taxon>Actinomycetes</taxon>
        <taxon>Bifidobacteriales</taxon>
        <taxon>Bifidobacteriaceae</taxon>
        <taxon>Bombiscardovia</taxon>
    </lineage>
</organism>
<evidence type="ECO:0000313" key="2">
    <source>
        <dbReference type="Proteomes" id="UP001321748"/>
    </source>
</evidence>
<dbReference type="EMBL" id="AP026800">
    <property type="protein sequence ID" value="BDR54275.1"/>
    <property type="molecule type" value="Genomic_DNA"/>
</dbReference>
<gene>
    <name evidence="1" type="ORF">KIMH_03860</name>
</gene>
<proteinExistence type="predicted"/>
<dbReference type="Proteomes" id="UP001321748">
    <property type="component" value="Chromosome"/>
</dbReference>